<dbReference type="Pfam" id="PF08378">
    <property type="entry name" value="NERD"/>
    <property type="match status" value="1"/>
</dbReference>
<proteinExistence type="predicted"/>
<accession>A0ABV7H5G4</accession>
<protein>
    <submittedName>
        <fullName evidence="2">NERD domain-containing protein</fullName>
    </submittedName>
</protein>
<feature type="domain" description="NERD" evidence="1">
    <location>
        <begin position="11"/>
        <end position="126"/>
    </location>
</feature>
<name>A0ABV7H5G4_9BURK</name>
<sequence>MATLIPEQPKECSYGERLVYERLGRDLDPDWIVLHSLGLQHHQAKLWGEADIVVLSTKGFFALEVKGGKVECKDGVWRFGDSGRSYEKREDPWSQAQGAMQAVRKRLIEAEPQFEDVLVGYGVVMPMERFTATGEEIEQGVLLDNREFRRNLGYYIGQLNRFWVEAHEAKRGRKPRLPDRAEIRRARQVLRPDVDSAFSLGSYLNGVESRLLQLSNDQIRASRRMAANPRTIVRGKAGTGKTVIAIERARLLASQGMKVLFLCFNQLLAEHIRLSLRSDRSASSIDVRHVHALYREVIQRAGMVDRLDEGGDNRRLFAETFPRIFVEAAIECDLPAWDALVIDEAQDLLTPDNIDAFDLMLGSPGINRGRWHIFFDRYQNIYGSDVQDQVEKRLSEAQPAFDDLFENCRNTRQVATQGSIVSGIDLAIEGAPDGPECGNVYYRDAADFVRQLDATVSRLLRQDIAPRDIAILSTRVRANSLVAEVESIGGVPIVNASSGPAEGVLFSTMHAFKGLERRVILAIDMAEIGEPQWSMLHYAGLSRATGILHVFLPDAARKAYDLQSTAFALRLTGRPAAGSHT</sequence>
<gene>
    <name evidence="2" type="ORF">ACFOEN_06285</name>
</gene>
<dbReference type="InterPro" id="IPR011528">
    <property type="entry name" value="NERD"/>
</dbReference>
<evidence type="ECO:0000313" key="3">
    <source>
        <dbReference type="Proteomes" id="UP001595556"/>
    </source>
</evidence>
<dbReference type="InterPro" id="IPR018647">
    <property type="entry name" value="SLFN_3-like_DNA/RNA_helicase"/>
</dbReference>
<dbReference type="Proteomes" id="UP001595556">
    <property type="component" value="Unassembled WGS sequence"/>
</dbReference>
<dbReference type="EMBL" id="JBHRTI010000003">
    <property type="protein sequence ID" value="MFC3147247.1"/>
    <property type="molecule type" value="Genomic_DNA"/>
</dbReference>
<evidence type="ECO:0000313" key="2">
    <source>
        <dbReference type="EMBL" id="MFC3147247.1"/>
    </source>
</evidence>
<comment type="caution">
    <text evidence="2">The sequence shown here is derived from an EMBL/GenBank/DDBJ whole genome shotgun (WGS) entry which is preliminary data.</text>
</comment>
<dbReference type="InterPro" id="IPR027417">
    <property type="entry name" value="P-loop_NTPase"/>
</dbReference>
<keyword evidence="3" id="KW-1185">Reference proteome</keyword>
<evidence type="ECO:0000259" key="1">
    <source>
        <dbReference type="PROSITE" id="PS50965"/>
    </source>
</evidence>
<dbReference type="RefSeq" id="WP_377302102.1">
    <property type="nucleotide sequence ID" value="NZ_CP180191.1"/>
</dbReference>
<dbReference type="Pfam" id="PF09848">
    <property type="entry name" value="SLFN-g3_helicase"/>
    <property type="match status" value="1"/>
</dbReference>
<dbReference type="Gene3D" id="3.40.50.300">
    <property type="entry name" value="P-loop containing nucleotide triphosphate hydrolases"/>
    <property type="match status" value="2"/>
</dbReference>
<dbReference type="SUPFAM" id="SSF52540">
    <property type="entry name" value="P-loop containing nucleoside triphosphate hydrolases"/>
    <property type="match status" value="1"/>
</dbReference>
<dbReference type="PROSITE" id="PS50965">
    <property type="entry name" value="NERD"/>
    <property type="match status" value="1"/>
</dbReference>
<reference evidence="3" key="1">
    <citation type="journal article" date="2019" name="Int. J. Syst. Evol. Microbiol.">
        <title>The Global Catalogue of Microorganisms (GCM) 10K type strain sequencing project: providing services to taxonomists for standard genome sequencing and annotation.</title>
        <authorList>
            <consortium name="The Broad Institute Genomics Platform"/>
            <consortium name="The Broad Institute Genome Sequencing Center for Infectious Disease"/>
            <person name="Wu L."/>
            <person name="Ma J."/>
        </authorList>
    </citation>
    <scope>NUCLEOTIDE SEQUENCE [LARGE SCALE GENOMIC DNA]</scope>
    <source>
        <strain evidence="3">KCTC 52168</strain>
    </source>
</reference>
<organism evidence="2 3">
    <name type="scientific">Piscinibacterium candidicorallinum</name>
    <dbReference type="NCBI Taxonomy" id="1793872"/>
    <lineage>
        <taxon>Bacteria</taxon>
        <taxon>Pseudomonadati</taxon>
        <taxon>Pseudomonadota</taxon>
        <taxon>Betaproteobacteria</taxon>
        <taxon>Burkholderiales</taxon>
        <taxon>Piscinibacterium</taxon>
    </lineage>
</organism>